<gene>
    <name evidence="3" type="ORF">IQ235_03910</name>
</gene>
<accession>A0A928Z633</accession>
<dbReference type="RefSeq" id="WP_264320195.1">
    <property type="nucleotide sequence ID" value="NZ_JADEXN010000043.1"/>
</dbReference>
<dbReference type="EMBL" id="JADEXN010000043">
    <property type="protein sequence ID" value="MBE9039937.1"/>
    <property type="molecule type" value="Genomic_DNA"/>
</dbReference>
<keyword evidence="2" id="KW-1133">Transmembrane helix</keyword>
<protein>
    <submittedName>
        <fullName evidence="3">Uncharacterized protein</fullName>
    </submittedName>
</protein>
<evidence type="ECO:0000256" key="2">
    <source>
        <dbReference type="SAM" id="Phobius"/>
    </source>
</evidence>
<dbReference type="Proteomes" id="UP000621799">
    <property type="component" value="Unassembled WGS sequence"/>
</dbReference>
<keyword evidence="2" id="KW-0812">Transmembrane</keyword>
<feature type="transmembrane region" description="Helical" evidence="2">
    <location>
        <begin position="6"/>
        <end position="29"/>
    </location>
</feature>
<dbReference type="AlphaFoldDB" id="A0A928Z633"/>
<sequence length="161" mass="17509">METLRSLIIGLPIVLFCFMAVDFVVGLVFHFRNGIPKVAVAAPFSTITKPANVEVTSETPLSDPSPISSESAQNESEMPDVLLDVIKGLTKRELRKILSPLGVRQKHNGVEITTELAVAKVTRIYKEDSAKVTAVIRDKLPDKLPVELSMPEETIATATVA</sequence>
<proteinExistence type="predicted"/>
<organism evidence="3 4">
    <name type="scientific">Zarconia navalis LEGE 11467</name>
    <dbReference type="NCBI Taxonomy" id="1828826"/>
    <lineage>
        <taxon>Bacteria</taxon>
        <taxon>Bacillati</taxon>
        <taxon>Cyanobacteriota</taxon>
        <taxon>Cyanophyceae</taxon>
        <taxon>Oscillatoriophycideae</taxon>
        <taxon>Oscillatoriales</taxon>
        <taxon>Oscillatoriales incertae sedis</taxon>
        <taxon>Zarconia</taxon>
        <taxon>Zarconia navalis</taxon>
    </lineage>
</organism>
<keyword evidence="2" id="KW-0472">Membrane</keyword>
<evidence type="ECO:0000256" key="1">
    <source>
        <dbReference type="SAM" id="MobiDB-lite"/>
    </source>
</evidence>
<feature type="region of interest" description="Disordered" evidence="1">
    <location>
        <begin position="55"/>
        <end position="75"/>
    </location>
</feature>
<evidence type="ECO:0000313" key="3">
    <source>
        <dbReference type="EMBL" id="MBE9039937.1"/>
    </source>
</evidence>
<name>A0A928Z633_9CYAN</name>
<comment type="caution">
    <text evidence="3">The sequence shown here is derived from an EMBL/GenBank/DDBJ whole genome shotgun (WGS) entry which is preliminary data.</text>
</comment>
<keyword evidence="4" id="KW-1185">Reference proteome</keyword>
<evidence type="ECO:0000313" key="4">
    <source>
        <dbReference type="Proteomes" id="UP000621799"/>
    </source>
</evidence>
<reference evidence="3" key="1">
    <citation type="submission" date="2020-10" db="EMBL/GenBank/DDBJ databases">
        <authorList>
            <person name="Castelo-Branco R."/>
            <person name="Eusebio N."/>
            <person name="Adriana R."/>
            <person name="Vieira A."/>
            <person name="Brugerolle De Fraissinette N."/>
            <person name="Rezende De Castro R."/>
            <person name="Schneider M.P."/>
            <person name="Vasconcelos V."/>
            <person name="Leao P.N."/>
        </authorList>
    </citation>
    <scope>NUCLEOTIDE SEQUENCE</scope>
    <source>
        <strain evidence="3">LEGE 11467</strain>
    </source>
</reference>